<dbReference type="InterPro" id="IPR050584">
    <property type="entry name" value="Cholesterol_7-desaturase"/>
</dbReference>
<proteinExistence type="predicted"/>
<dbReference type="GO" id="GO:0016491">
    <property type="term" value="F:oxidoreductase activity"/>
    <property type="evidence" value="ECO:0007669"/>
    <property type="project" value="UniProtKB-KW"/>
</dbReference>
<dbReference type="InterPro" id="IPR045605">
    <property type="entry name" value="KshA-like_C"/>
</dbReference>
<dbReference type="GO" id="GO:0005737">
    <property type="term" value="C:cytoplasm"/>
    <property type="evidence" value="ECO:0007669"/>
    <property type="project" value="TreeGrafter"/>
</dbReference>
<keyword evidence="8" id="KW-1185">Reference proteome</keyword>
<evidence type="ECO:0000313" key="7">
    <source>
        <dbReference type="EMBL" id="GFT50663.1"/>
    </source>
</evidence>
<comment type="caution">
    <text evidence="7">The sequence shown here is derived from an EMBL/GenBank/DDBJ whole genome shotgun (WGS) entry which is preliminary data.</text>
</comment>
<name>A0A8X6TVB6_NEPPI</name>
<evidence type="ECO:0000256" key="1">
    <source>
        <dbReference type="ARBA" id="ARBA00004370"/>
    </source>
</evidence>
<sequence>PDVARAKKCPSCEVNAFIFVWYHAEGEEPTWNMPPVGPVCTGQWKFRGRTAHEVHCHIQEIPENGADVAHLHQVHSRSVFLGSRWMDGTSIFNVVTHEWKPVWQPDDHRPHVGRIQLCQLMKIFGFEVPLSRLTMDIEQIGPATVHLHMNTSFGKGVFLQHIVPVGPLTQKVVHLLYTEPAFKQLPADLLVLAEAIMLERDIAVWNNKKFLRKPTLVKEDRLIGRYRRWYSQFYSEHSPTLQSLRERTLDW</sequence>
<accession>A0A8X6TVB6</accession>
<evidence type="ECO:0000256" key="3">
    <source>
        <dbReference type="ARBA" id="ARBA00022989"/>
    </source>
</evidence>
<dbReference type="Gene3D" id="3.90.380.10">
    <property type="entry name" value="Naphthalene 1,2-dioxygenase Alpha Subunit, Chain A, domain 1"/>
    <property type="match status" value="1"/>
</dbReference>
<protein>
    <submittedName>
        <fullName evidence="7">Cholesterol 7-desaturase</fullName>
    </submittedName>
</protein>
<keyword evidence="5" id="KW-0472">Membrane</keyword>
<gene>
    <name evidence="7" type="primary">daf-36</name>
    <name evidence="7" type="ORF">NPIL_353911</name>
</gene>
<organism evidence="7 8">
    <name type="scientific">Nephila pilipes</name>
    <name type="common">Giant wood spider</name>
    <name type="synonym">Nephila maculata</name>
    <dbReference type="NCBI Taxonomy" id="299642"/>
    <lineage>
        <taxon>Eukaryota</taxon>
        <taxon>Metazoa</taxon>
        <taxon>Ecdysozoa</taxon>
        <taxon>Arthropoda</taxon>
        <taxon>Chelicerata</taxon>
        <taxon>Arachnida</taxon>
        <taxon>Araneae</taxon>
        <taxon>Araneomorphae</taxon>
        <taxon>Entelegynae</taxon>
        <taxon>Araneoidea</taxon>
        <taxon>Nephilidae</taxon>
        <taxon>Nephila</taxon>
    </lineage>
</organism>
<keyword evidence="4" id="KW-0560">Oxidoreductase</keyword>
<dbReference type="OrthoDB" id="6428779at2759"/>
<comment type="subcellular location">
    <subcellularLocation>
        <location evidence="1">Membrane</location>
    </subcellularLocation>
</comment>
<dbReference type="AlphaFoldDB" id="A0A8X6TVB6"/>
<feature type="domain" description="3-ketosteroid-9-alpha-monooxygenase oxygenase component-like C-terminal" evidence="6">
    <location>
        <begin position="20"/>
        <end position="234"/>
    </location>
</feature>
<evidence type="ECO:0000259" key="6">
    <source>
        <dbReference type="Pfam" id="PF19298"/>
    </source>
</evidence>
<dbReference type="Pfam" id="PF19298">
    <property type="entry name" value="KshA_C"/>
    <property type="match status" value="1"/>
</dbReference>
<dbReference type="PANTHER" id="PTHR21266:SF32">
    <property type="entry name" value="CHOLESTEROL 7-DESATURASE NVD"/>
    <property type="match status" value="1"/>
</dbReference>
<evidence type="ECO:0000313" key="8">
    <source>
        <dbReference type="Proteomes" id="UP000887013"/>
    </source>
</evidence>
<evidence type="ECO:0000256" key="5">
    <source>
        <dbReference type="ARBA" id="ARBA00023136"/>
    </source>
</evidence>
<keyword evidence="2" id="KW-0812">Transmembrane</keyword>
<keyword evidence="3" id="KW-1133">Transmembrane helix</keyword>
<dbReference type="Proteomes" id="UP000887013">
    <property type="component" value="Unassembled WGS sequence"/>
</dbReference>
<reference evidence="7" key="1">
    <citation type="submission" date="2020-08" db="EMBL/GenBank/DDBJ databases">
        <title>Multicomponent nature underlies the extraordinary mechanical properties of spider dragline silk.</title>
        <authorList>
            <person name="Kono N."/>
            <person name="Nakamura H."/>
            <person name="Mori M."/>
            <person name="Yoshida Y."/>
            <person name="Ohtoshi R."/>
            <person name="Malay A.D."/>
            <person name="Moran D.A.P."/>
            <person name="Tomita M."/>
            <person name="Numata K."/>
            <person name="Arakawa K."/>
        </authorList>
    </citation>
    <scope>NUCLEOTIDE SEQUENCE</scope>
</reference>
<evidence type="ECO:0000256" key="4">
    <source>
        <dbReference type="ARBA" id="ARBA00023002"/>
    </source>
</evidence>
<dbReference type="GO" id="GO:0016020">
    <property type="term" value="C:membrane"/>
    <property type="evidence" value="ECO:0007669"/>
    <property type="project" value="UniProtKB-SubCell"/>
</dbReference>
<dbReference type="PANTHER" id="PTHR21266">
    <property type="entry name" value="IRON-SULFUR DOMAIN CONTAINING PROTEIN"/>
    <property type="match status" value="1"/>
</dbReference>
<evidence type="ECO:0000256" key="2">
    <source>
        <dbReference type="ARBA" id="ARBA00022692"/>
    </source>
</evidence>
<dbReference type="GO" id="GO:0008203">
    <property type="term" value="P:cholesterol metabolic process"/>
    <property type="evidence" value="ECO:0007669"/>
    <property type="project" value="InterPro"/>
</dbReference>
<dbReference type="EMBL" id="BMAW01016760">
    <property type="protein sequence ID" value="GFT50663.1"/>
    <property type="molecule type" value="Genomic_DNA"/>
</dbReference>
<dbReference type="SUPFAM" id="SSF55961">
    <property type="entry name" value="Bet v1-like"/>
    <property type="match status" value="1"/>
</dbReference>
<feature type="non-terminal residue" evidence="7">
    <location>
        <position position="1"/>
    </location>
</feature>